<keyword evidence="6 9" id="KW-1015">Disulfide bond</keyword>
<dbReference type="PROSITE" id="PS51767">
    <property type="entry name" value="PEPTIDASE_A1"/>
    <property type="match status" value="1"/>
</dbReference>
<dbReference type="Pfam" id="PF00026">
    <property type="entry name" value="Asp"/>
    <property type="match status" value="1"/>
</dbReference>
<feature type="chain" id="PRO_5029579503" description="Peptidase A1 domain-containing protein" evidence="11">
    <location>
        <begin position="17"/>
        <end position="393"/>
    </location>
</feature>
<feature type="disulfide bond" evidence="9">
    <location>
        <begin position="105"/>
        <end position="112"/>
    </location>
</feature>
<dbReference type="InterPro" id="IPR001461">
    <property type="entry name" value="Aspartic_peptidase_A1"/>
</dbReference>
<accession>A0A7M7PDM8</accession>
<comment type="similarity">
    <text evidence="1 10">Belongs to the peptidase A1 family.</text>
</comment>
<dbReference type="OrthoDB" id="771136at2759"/>
<dbReference type="GeneID" id="575021"/>
<keyword evidence="2 10" id="KW-0645">Protease</keyword>
<dbReference type="SUPFAM" id="SSF50630">
    <property type="entry name" value="Acid proteases"/>
    <property type="match status" value="1"/>
</dbReference>
<evidence type="ECO:0000256" key="4">
    <source>
        <dbReference type="ARBA" id="ARBA00022801"/>
    </source>
</evidence>
<evidence type="ECO:0000256" key="7">
    <source>
        <dbReference type="ARBA" id="ARBA00023180"/>
    </source>
</evidence>
<dbReference type="FunFam" id="2.40.70.10:FF:000066">
    <property type="entry name" value="Napsin A aspartic peptidase"/>
    <property type="match status" value="1"/>
</dbReference>
<feature type="signal peptide" evidence="11">
    <location>
        <begin position="1"/>
        <end position="16"/>
    </location>
</feature>
<dbReference type="PRINTS" id="PR00792">
    <property type="entry name" value="PEPSIN"/>
</dbReference>
<feature type="active site" evidence="8">
    <location>
        <position position="92"/>
    </location>
</feature>
<dbReference type="GO" id="GO:0004190">
    <property type="term" value="F:aspartic-type endopeptidase activity"/>
    <property type="evidence" value="ECO:0000318"/>
    <property type="project" value="GO_Central"/>
</dbReference>
<feature type="active site" evidence="8">
    <location>
        <position position="278"/>
    </location>
</feature>
<dbReference type="InterPro" id="IPR021109">
    <property type="entry name" value="Peptidase_aspartic_dom_sf"/>
</dbReference>
<keyword evidence="5" id="KW-0865">Zymogen</keyword>
<dbReference type="InterPro" id="IPR001969">
    <property type="entry name" value="Aspartic_peptidase_AS"/>
</dbReference>
<dbReference type="FunFam" id="2.40.70.10:FF:000149">
    <property type="entry name" value="Uncharacterized protein"/>
    <property type="match status" value="1"/>
</dbReference>
<dbReference type="InterPro" id="IPR033121">
    <property type="entry name" value="PEPTIDASE_A1"/>
</dbReference>
<reference evidence="14" key="1">
    <citation type="submission" date="2015-02" db="EMBL/GenBank/DDBJ databases">
        <title>Genome sequencing for Strongylocentrotus purpuratus.</title>
        <authorList>
            <person name="Murali S."/>
            <person name="Liu Y."/>
            <person name="Vee V."/>
            <person name="English A."/>
            <person name="Wang M."/>
            <person name="Skinner E."/>
            <person name="Han Y."/>
            <person name="Muzny D.M."/>
            <person name="Worley K.C."/>
            <person name="Gibbs R.A."/>
        </authorList>
    </citation>
    <scope>NUCLEOTIDE SEQUENCE</scope>
</reference>
<dbReference type="OMA" id="GVHDAAC"/>
<keyword evidence="3 11" id="KW-0732">Signal</keyword>
<reference evidence="13" key="2">
    <citation type="submission" date="2021-01" db="UniProtKB">
        <authorList>
            <consortium name="EnsemblMetazoa"/>
        </authorList>
    </citation>
    <scope>IDENTIFICATION</scope>
</reference>
<evidence type="ECO:0000256" key="5">
    <source>
        <dbReference type="ARBA" id="ARBA00023145"/>
    </source>
</evidence>
<protein>
    <recommendedName>
        <fullName evidence="12">Peptidase A1 domain-containing protein</fullName>
    </recommendedName>
</protein>
<dbReference type="PANTHER" id="PTHR47966">
    <property type="entry name" value="BETA-SITE APP-CLEAVING ENZYME, ISOFORM A-RELATED"/>
    <property type="match status" value="1"/>
</dbReference>
<dbReference type="PROSITE" id="PS00141">
    <property type="entry name" value="ASP_PROTEASE"/>
    <property type="match status" value="2"/>
</dbReference>
<dbReference type="PANTHER" id="PTHR47966:SF51">
    <property type="entry name" value="BETA-SITE APP-CLEAVING ENZYME, ISOFORM A-RELATED"/>
    <property type="match status" value="1"/>
</dbReference>
<dbReference type="Gene3D" id="2.40.70.10">
    <property type="entry name" value="Acid Proteases"/>
    <property type="match status" value="2"/>
</dbReference>
<dbReference type="GO" id="GO:0006508">
    <property type="term" value="P:proteolysis"/>
    <property type="evidence" value="ECO:0000318"/>
    <property type="project" value="GO_Central"/>
</dbReference>
<keyword evidence="7" id="KW-0325">Glycoprotein</keyword>
<evidence type="ECO:0000256" key="2">
    <source>
        <dbReference type="ARBA" id="ARBA00022670"/>
    </source>
</evidence>
<dbReference type="AlphaFoldDB" id="A0A7M7PDM8"/>
<evidence type="ECO:0000256" key="8">
    <source>
        <dbReference type="PIRSR" id="PIRSR601461-1"/>
    </source>
</evidence>
<dbReference type="InParanoid" id="A0A7M7PDM8"/>
<sequence length="393" mass="42425">MKTFLAVLLLAVAAHAQLVRVPLYKMETVRRQMANTGLPFKDLSQLSNKYNMMNNNRLGAPWPINMSDYLDAQYYGPISLGTPPQEFTVVFDTGSADLWVPSSQCGFLDIACKFHRKYDSSKSSTYKKNGTKWAIQYGSGSCSGFVSNDVIELGALKAKNQSFGEATAEPGLTFVAAKFDGILGLGYPTITRISKVPVFDNIVQQGLVTDAVFSVYLAKDATAAVGGEIVFGGADPKRYTGDFNYVPVTRQGYWQIKMDSLSVGNNGTYCTNCAAIADTGTSLIAGPSAEIAKLQLQIGAAPFASGEYMIDCNLIPTLPDVSIVLAGKTYTLQGKDYVLKVQQGTVTLCISGFIGLDVPPPAGPLWILGDPFLRTYYSKFDRTNNQLGFATAV</sequence>
<evidence type="ECO:0000256" key="10">
    <source>
        <dbReference type="RuleBase" id="RU000454"/>
    </source>
</evidence>
<evidence type="ECO:0000256" key="11">
    <source>
        <dbReference type="SAM" id="SignalP"/>
    </source>
</evidence>
<dbReference type="KEGG" id="spu:575021"/>
<evidence type="ECO:0000256" key="9">
    <source>
        <dbReference type="PIRSR" id="PIRSR601461-2"/>
    </source>
</evidence>
<dbReference type="EnsemblMetazoa" id="XM_030991789">
    <property type="protein sequence ID" value="XP_030847649"/>
    <property type="gene ID" value="LOC575021"/>
</dbReference>
<evidence type="ECO:0000313" key="14">
    <source>
        <dbReference type="Proteomes" id="UP000007110"/>
    </source>
</evidence>
<evidence type="ECO:0000313" key="13">
    <source>
        <dbReference type="EnsemblMetazoa" id="XP_030847649"/>
    </source>
</evidence>
<organism evidence="13 14">
    <name type="scientific">Strongylocentrotus purpuratus</name>
    <name type="common">Purple sea urchin</name>
    <dbReference type="NCBI Taxonomy" id="7668"/>
    <lineage>
        <taxon>Eukaryota</taxon>
        <taxon>Metazoa</taxon>
        <taxon>Echinodermata</taxon>
        <taxon>Eleutherozoa</taxon>
        <taxon>Echinozoa</taxon>
        <taxon>Echinoidea</taxon>
        <taxon>Euechinoidea</taxon>
        <taxon>Echinacea</taxon>
        <taxon>Camarodonta</taxon>
        <taxon>Echinidea</taxon>
        <taxon>Strongylocentrotidae</taxon>
        <taxon>Strongylocentrotus</taxon>
    </lineage>
</organism>
<dbReference type="Proteomes" id="UP000007110">
    <property type="component" value="Unassembled WGS sequence"/>
</dbReference>
<keyword evidence="10" id="KW-0064">Aspartyl protease</keyword>
<dbReference type="CTD" id="1509"/>
<keyword evidence="4 10" id="KW-0378">Hydrolase</keyword>
<proteinExistence type="inferred from homology"/>
<dbReference type="RefSeq" id="XP_030847649.1">
    <property type="nucleotide sequence ID" value="XM_030991789.1"/>
</dbReference>
<evidence type="ECO:0000256" key="3">
    <source>
        <dbReference type="ARBA" id="ARBA00022729"/>
    </source>
</evidence>
<evidence type="ECO:0000256" key="6">
    <source>
        <dbReference type="ARBA" id="ARBA00023157"/>
    </source>
</evidence>
<feature type="domain" description="Peptidase A1" evidence="12">
    <location>
        <begin position="74"/>
        <end position="390"/>
    </location>
</feature>
<evidence type="ECO:0000259" key="12">
    <source>
        <dbReference type="PROSITE" id="PS51767"/>
    </source>
</evidence>
<name>A0A7M7PDM8_STRPU</name>
<keyword evidence="14" id="KW-1185">Reference proteome</keyword>
<evidence type="ECO:0000256" key="1">
    <source>
        <dbReference type="ARBA" id="ARBA00007447"/>
    </source>
</evidence>